<dbReference type="Proteomes" id="UP000001429">
    <property type="component" value="Chromosome 4"/>
</dbReference>
<feature type="transmembrane region" description="Helical" evidence="2">
    <location>
        <begin position="236"/>
        <end position="257"/>
    </location>
</feature>
<gene>
    <name evidence="3" type="ORF">CAWG_03387</name>
</gene>
<keyword evidence="2" id="KW-0812">Transmembrane</keyword>
<feature type="compositionally biased region" description="Polar residues" evidence="1">
    <location>
        <begin position="18"/>
        <end position="30"/>
    </location>
</feature>
<dbReference type="EMBL" id="CH672349">
    <property type="protein sequence ID" value="EEQ45078.1"/>
    <property type="molecule type" value="Genomic_DNA"/>
</dbReference>
<protein>
    <recommendedName>
        <fullName evidence="5">Transmembrane protein</fullName>
    </recommendedName>
</protein>
<feature type="region of interest" description="Disordered" evidence="1">
    <location>
        <begin position="18"/>
        <end position="38"/>
    </location>
</feature>
<keyword evidence="4" id="KW-1185">Reference proteome</keyword>
<feature type="transmembrane region" description="Helical" evidence="2">
    <location>
        <begin position="76"/>
        <end position="100"/>
    </location>
</feature>
<sequence length="280" mass="32467">MSNIYLYKLASMIQQSTNSSDETESVSKQPQHQHHISPMNQLQSLNKEEVGKKSSKTDHIKQYIFKTVENMPTPKLMWLISPIAIVIYSTAFNIASEVLYSKFTYNSYGISFFKIAVLFLDVFIFLVVIYEQFYFTNDVHFTNKWSKYTYILICKILKKILWIILLIACVFQVIVISTGRLNNPLNIDNDYMQYFEMTPNEKTTYFIINLFSLIFNGAVLTIWWSTNISSVHSLFGLINLINILIGISISQINIVHIHNSHGANRRLHNWFIITGSFMTG</sequence>
<dbReference type="PaxDb" id="5476-C4YH46"/>
<name>C4YH46_CANAW</name>
<dbReference type="HOGENOM" id="CLU_993955_0_0_1"/>
<feature type="transmembrane region" description="Helical" evidence="2">
    <location>
        <begin position="112"/>
        <end position="130"/>
    </location>
</feature>
<organism evidence="3 4">
    <name type="scientific">Candida albicans (strain WO-1)</name>
    <name type="common">Yeast</name>
    <dbReference type="NCBI Taxonomy" id="294748"/>
    <lineage>
        <taxon>Eukaryota</taxon>
        <taxon>Fungi</taxon>
        <taxon>Dikarya</taxon>
        <taxon>Ascomycota</taxon>
        <taxon>Saccharomycotina</taxon>
        <taxon>Pichiomycetes</taxon>
        <taxon>Debaryomycetaceae</taxon>
        <taxon>Candida/Lodderomyces clade</taxon>
        <taxon>Candida</taxon>
    </lineage>
</organism>
<accession>C4YH46</accession>
<feature type="transmembrane region" description="Helical" evidence="2">
    <location>
        <begin position="203"/>
        <end position="224"/>
    </location>
</feature>
<feature type="transmembrane region" description="Helical" evidence="2">
    <location>
        <begin position="160"/>
        <end position="182"/>
    </location>
</feature>
<keyword evidence="2" id="KW-1133">Transmembrane helix</keyword>
<evidence type="ECO:0000313" key="4">
    <source>
        <dbReference type="Proteomes" id="UP000001429"/>
    </source>
</evidence>
<evidence type="ECO:0000256" key="2">
    <source>
        <dbReference type="SAM" id="Phobius"/>
    </source>
</evidence>
<keyword evidence="2" id="KW-0472">Membrane</keyword>
<evidence type="ECO:0000256" key="1">
    <source>
        <dbReference type="SAM" id="MobiDB-lite"/>
    </source>
</evidence>
<evidence type="ECO:0008006" key="5">
    <source>
        <dbReference type="Google" id="ProtNLM"/>
    </source>
</evidence>
<proteinExistence type="predicted"/>
<dbReference type="AlphaFoldDB" id="C4YH46"/>
<evidence type="ECO:0000313" key="3">
    <source>
        <dbReference type="EMBL" id="EEQ45078.1"/>
    </source>
</evidence>
<reference evidence="3 4" key="1">
    <citation type="journal article" date="2009" name="Nature">
        <title>Evolution of pathogenicity and sexual reproduction in eight Candida genomes.</title>
        <authorList>
            <person name="Butler G."/>
            <person name="Rasmussen M.D."/>
            <person name="Lin M.F."/>
            <person name="Santos M.A."/>
            <person name="Sakthikumar S."/>
            <person name="Munro C.A."/>
            <person name="Rheinbay E."/>
            <person name="Grabherr M."/>
            <person name="Forche A."/>
            <person name="Reedy J.L."/>
            <person name="Agrafioti I."/>
            <person name="Arnaud M.B."/>
            <person name="Bates S."/>
            <person name="Brown A.J."/>
            <person name="Brunke S."/>
            <person name="Costanzo M.C."/>
            <person name="Fitzpatrick D.A."/>
            <person name="de Groot P.W."/>
            <person name="Harris D."/>
            <person name="Hoyer L.L."/>
            <person name="Hube B."/>
            <person name="Klis F.M."/>
            <person name="Kodira C."/>
            <person name="Lennard N."/>
            <person name="Logue M.E."/>
            <person name="Martin R."/>
            <person name="Neiman A.M."/>
            <person name="Nikolaou E."/>
            <person name="Quail M.A."/>
            <person name="Quinn J."/>
            <person name="Santos M.C."/>
            <person name="Schmitzberger F.F."/>
            <person name="Sherlock G."/>
            <person name="Shah P."/>
            <person name="Silverstein K.A."/>
            <person name="Skrzypek M.S."/>
            <person name="Soll D."/>
            <person name="Staggs R."/>
            <person name="Stansfield I."/>
            <person name="Stumpf M.P."/>
            <person name="Sudbery P.E."/>
            <person name="Srikantha T."/>
            <person name="Zeng Q."/>
            <person name="Berman J."/>
            <person name="Berriman M."/>
            <person name="Heitman J."/>
            <person name="Gow N.A."/>
            <person name="Lorenz M.C."/>
            <person name="Birren B.W."/>
            <person name="Kellis M."/>
            <person name="Cuomo C.A."/>
        </authorList>
    </citation>
    <scope>NUCLEOTIDE SEQUENCE [LARGE SCALE GENOMIC DNA]</scope>
    <source>
        <strain evidence="3 4">WO-1</strain>
    </source>
</reference>